<keyword evidence="1" id="KW-0479">Metal-binding</keyword>
<comment type="caution">
    <text evidence="3">The sequence shown here is derived from an EMBL/GenBank/DDBJ whole genome shotgun (WGS) entry which is preliminary data.</text>
</comment>
<proteinExistence type="predicted"/>
<dbReference type="InterPro" id="IPR036236">
    <property type="entry name" value="Znf_C2H2_sf"/>
</dbReference>
<dbReference type="Gene3D" id="3.30.160.60">
    <property type="entry name" value="Classic Zinc Finger"/>
    <property type="match status" value="1"/>
</dbReference>
<protein>
    <recommendedName>
        <fullName evidence="2">C2H2-type domain-containing protein</fullName>
    </recommendedName>
</protein>
<gene>
    <name evidence="3" type="ORF">TNIN_411901</name>
</gene>
<reference evidence="3" key="1">
    <citation type="submission" date="2020-08" db="EMBL/GenBank/DDBJ databases">
        <title>Multicomponent nature underlies the extraordinary mechanical properties of spider dragline silk.</title>
        <authorList>
            <person name="Kono N."/>
            <person name="Nakamura H."/>
            <person name="Mori M."/>
            <person name="Yoshida Y."/>
            <person name="Ohtoshi R."/>
            <person name="Malay A.D."/>
            <person name="Moran D.A.P."/>
            <person name="Tomita M."/>
            <person name="Numata K."/>
            <person name="Arakawa K."/>
        </authorList>
    </citation>
    <scope>NUCLEOTIDE SEQUENCE</scope>
</reference>
<keyword evidence="1" id="KW-0862">Zinc</keyword>
<evidence type="ECO:0000256" key="1">
    <source>
        <dbReference type="PROSITE-ProRule" id="PRU00042"/>
    </source>
</evidence>
<sequence length="127" mass="14886">MAERSFSPFEGELFYICVPCAYDRIHDRTRDAKTEYIFVSSEKSSFTCIKCQQSFHRVLQAKIITSRQTPFQRCGECLETFQTACELFYHSYVHSGEWPYRCLACLQGFATNSFWKDIGNKAKWFAN</sequence>
<dbReference type="Proteomes" id="UP000886998">
    <property type="component" value="Unassembled WGS sequence"/>
</dbReference>
<feature type="domain" description="C2H2-type" evidence="2">
    <location>
        <begin position="72"/>
        <end position="99"/>
    </location>
</feature>
<organism evidence="3 4">
    <name type="scientific">Trichonephila inaurata madagascariensis</name>
    <dbReference type="NCBI Taxonomy" id="2747483"/>
    <lineage>
        <taxon>Eukaryota</taxon>
        <taxon>Metazoa</taxon>
        <taxon>Ecdysozoa</taxon>
        <taxon>Arthropoda</taxon>
        <taxon>Chelicerata</taxon>
        <taxon>Arachnida</taxon>
        <taxon>Araneae</taxon>
        <taxon>Araneomorphae</taxon>
        <taxon>Entelegynae</taxon>
        <taxon>Araneoidea</taxon>
        <taxon>Nephilidae</taxon>
        <taxon>Trichonephila</taxon>
        <taxon>Trichonephila inaurata</taxon>
    </lineage>
</organism>
<dbReference type="PROSITE" id="PS00028">
    <property type="entry name" value="ZINC_FINGER_C2H2_1"/>
    <property type="match status" value="1"/>
</dbReference>
<accession>A0A8X6XZD6</accession>
<dbReference type="AlphaFoldDB" id="A0A8X6XZD6"/>
<evidence type="ECO:0000313" key="4">
    <source>
        <dbReference type="Proteomes" id="UP000886998"/>
    </source>
</evidence>
<keyword evidence="4" id="KW-1185">Reference proteome</keyword>
<dbReference type="EMBL" id="BMAV01014636">
    <property type="protein sequence ID" value="GFY63160.1"/>
    <property type="molecule type" value="Genomic_DNA"/>
</dbReference>
<dbReference type="GO" id="GO:0008270">
    <property type="term" value="F:zinc ion binding"/>
    <property type="evidence" value="ECO:0007669"/>
    <property type="project" value="UniProtKB-KW"/>
</dbReference>
<keyword evidence="1" id="KW-0863">Zinc-finger</keyword>
<name>A0A8X6XZD6_9ARAC</name>
<dbReference type="OrthoDB" id="9198690at2759"/>
<dbReference type="PROSITE" id="PS50157">
    <property type="entry name" value="ZINC_FINGER_C2H2_2"/>
    <property type="match status" value="1"/>
</dbReference>
<evidence type="ECO:0000259" key="2">
    <source>
        <dbReference type="PROSITE" id="PS50157"/>
    </source>
</evidence>
<evidence type="ECO:0000313" key="3">
    <source>
        <dbReference type="EMBL" id="GFY63160.1"/>
    </source>
</evidence>
<dbReference type="SUPFAM" id="SSF57667">
    <property type="entry name" value="beta-beta-alpha zinc fingers"/>
    <property type="match status" value="1"/>
</dbReference>
<dbReference type="InterPro" id="IPR013087">
    <property type="entry name" value="Znf_C2H2_type"/>
</dbReference>